<keyword evidence="2" id="KW-1003">Cell membrane</keyword>
<keyword evidence="7" id="KW-0131">Cell cycle</keyword>
<dbReference type="AlphaFoldDB" id="A0A1F6UN90"/>
<accession>A0A1F6UN90</accession>
<keyword evidence="5" id="KW-1133">Transmembrane helix</keyword>
<dbReference type="NCBIfam" id="TIGR02209">
    <property type="entry name" value="ftsL_broad"/>
    <property type="match status" value="1"/>
</dbReference>
<comment type="subcellular location">
    <subcellularLocation>
        <location evidence="1">Cell membrane</location>
        <topology evidence="1">Single-pass type II membrane protein</topology>
    </subcellularLocation>
</comment>
<name>A0A1F6UN90_9PROT</name>
<keyword evidence="6" id="KW-0472">Membrane</keyword>
<protein>
    <recommendedName>
        <fullName evidence="8">Cell division protein FtsL</fullName>
    </recommendedName>
</protein>
<evidence type="ECO:0000256" key="6">
    <source>
        <dbReference type="ARBA" id="ARBA00023136"/>
    </source>
</evidence>
<keyword evidence="4" id="KW-0812">Transmembrane</keyword>
<proteinExistence type="predicted"/>
<sequence>RNRMAFVELQSMQSQRDALNTETGQLLLEEGAWAEHRRVEGLARERLAMSIPQSQQVVVVYADGQGRVSVAAGASPFTKTKGTR</sequence>
<evidence type="ECO:0000256" key="3">
    <source>
        <dbReference type="ARBA" id="ARBA00022618"/>
    </source>
</evidence>
<reference evidence="9 10" key="1">
    <citation type="journal article" date="2016" name="Nat. Commun.">
        <title>Thousands of microbial genomes shed light on interconnected biogeochemical processes in an aquifer system.</title>
        <authorList>
            <person name="Anantharaman K."/>
            <person name="Brown C.T."/>
            <person name="Hug L.A."/>
            <person name="Sharon I."/>
            <person name="Castelle C.J."/>
            <person name="Probst A.J."/>
            <person name="Thomas B.C."/>
            <person name="Singh A."/>
            <person name="Wilkins M.J."/>
            <person name="Karaoz U."/>
            <person name="Brodie E.L."/>
            <person name="Williams K.H."/>
            <person name="Hubbard S.S."/>
            <person name="Banfield J.F."/>
        </authorList>
    </citation>
    <scope>NUCLEOTIDE SEQUENCE [LARGE SCALE GENOMIC DNA]</scope>
</reference>
<evidence type="ECO:0000256" key="7">
    <source>
        <dbReference type="ARBA" id="ARBA00023306"/>
    </source>
</evidence>
<dbReference type="InterPro" id="IPR011922">
    <property type="entry name" value="Cell_div_FtsL"/>
</dbReference>
<dbReference type="GO" id="GO:0043093">
    <property type="term" value="P:FtsZ-dependent cytokinesis"/>
    <property type="evidence" value="ECO:0007669"/>
    <property type="project" value="TreeGrafter"/>
</dbReference>
<organism evidence="9 10">
    <name type="scientific">Candidatus Muproteobacteria bacterium RBG_19FT_COMBO_61_10</name>
    <dbReference type="NCBI Taxonomy" id="1817761"/>
    <lineage>
        <taxon>Bacteria</taxon>
        <taxon>Pseudomonadati</taxon>
        <taxon>Pseudomonadota</taxon>
        <taxon>Candidatus Muproteobacteria</taxon>
    </lineage>
</organism>
<evidence type="ECO:0000256" key="4">
    <source>
        <dbReference type="ARBA" id="ARBA00022692"/>
    </source>
</evidence>
<keyword evidence="3 9" id="KW-0132">Cell division</keyword>
<dbReference type="Pfam" id="PF04999">
    <property type="entry name" value="FtsL"/>
    <property type="match status" value="1"/>
</dbReference>
<dbReference type="PANTHER" id="PTHR37479:SF1">
    <property type="entry name" value="CELL DIVISION PROTEIN FTSL"/>
    <property type="match status" value="1"/>
</dbReference>
<dbReference type="Proteomes" id="UP000177950">
    <property type="component" value="Unassembled WGS sequence"/>
</dbReference>
<dbReference type="GO" id="GO:0032153">
    <property type="term" value="C:cell division site"/>
    <property type="evidence" value="ECO:0007669"/>
    <property type="project" value="TreeGrafter"/>
</dbReference>
<evidence type="ECO:0000256" key="2">
    <source>
        <dbReference type="ARBA" id="ARBA00022475"/>
    </source>
</evidence>
<evidence type="ECO:0000256" key="5">
    <source>
        <dbReference type="ARBA" id="ARBA00022989"/>
    </source>
</evidence>
<gene>
    <name evidence="9" type="ORF">A2V58_00075</name>
</gene>
<dbReference type="GO" id="GO:0005886">
    <property type="term" value="C:plasma membrane"/>
    <property type="evidence" value="ECO:0007669"/>
    <property type="project" value="UniProtKB-SubCell"/>
</dbReference>
<comment type="caution">
    <text evidence="9">The sequence shown here is derived from an EMBL/GenBank/DDBJ whole genome shotgun (WGS) entry which is preliminary data.</text>
</comment>
<evidence type="ECO:0000313" key="10">
    <source>
        <dbReference type="Proteomes" id="UP000177950"/>
    </source>
</evidence>
<dbReference type="EMBL" id="MFSV01000040">
    <property type="protein sequence ID" value="OGI58839.1"/>
    <property type="molecule type" value="Genomic_DNA"/>
</dbReference>
<evidence type="ECO:0000256" key="1">
    <source>
        <dbReference type="ARBA" id="ARBA00004401"/>
    </source>
</evidence>
<evidence type="ECO:0000256" key="8">
    <source>
        <dbReference type="NCBIfam" id="TIGR02209"/>
    </source>
</evidence>
<evidence type="ECO:0000313" key="9">
    <source>
        <dbReference type="EMBL" id="OGI58839.1"/>
    </source>
</evidence>
<dbReference type="PANTHER" id="PTHR37479">
    <property type="entry name" value="CELL DIVISION PROTEIN FTSL"/>
    <property type="match status" value="1"/>
</dbReference>
<feature type="non-terminal residue" evidence="9">
    <location>
        <position position="1"/>
    </location>
</feature>